<keyword evidence="13" id="KW-1185">Reference proteome</keyword>
<evidence type="ECO:0000256" key="8">
    <source>
        <dbReference type="ARBA" id="ARBA00023065"/>
    </source>
</evidence>
<evidence type="ECO:0000313" key="12">
    <source>
        <dbReference type="EMBL" id="KAK9525141.1"/>
    </source>
</evidence>
<dbReference type="InterPro" id="IPR006769">
    <property type="entry name" value="MCU_C"/>
</dbReference>
<dbReference type="EMBL" id="JBCEZU010000145">
    <property type="protein sequence ID" value="KAK9525141.1"/>
    <property type="molecule type" value="Genomic_DNA"/>
</dbReference>
<dbReference type="Pfam" id="PF04678">
    <property type="entry name" value="MCU"/>
    <property type="match status" value="1"/>
</dbReference>
<dbReference type="GO" id="GO:0015292">
    <property type="term" value="F:uniporter activity"/>
    <property type="evidence" value="ECO:0007669"/>
    <property type="project" value="UniProtKB-UniRule"/>
</dbReference>
<comment type="function">
    <text evidence="10">Mitochondrial inner membrane calcium uniporter that mediates calcium uptake into mitochondria. Mitochondrial calcium homeostasis plays key roles in cellular physiology and regulates cell bioenergetics, cytoplasmic calcium signals and activation of cell death pathways.</text>
</comment>
<comment type="similarity">
    <text evidence="2 10">Belongs to the MCU (TC 1.A.77) family.</text>
</comment>
<evidence type="ECO:0000256" key="2">
    <source>
        <dbReference type="ARBA" id="ARBA00005653"/>
    </source>
</evidence>
<keyword evidence="5 10" id="KW-0812">Transmembrane</keyword>
<name>A0AAW1EQY1_ZOAVI</name>
<evidence type="ECO:0000256" key="6">
    <source>
        <dbReference type="ARBA" id="ARBA00022837"/>
    </source>
</evidence>
<sequence>MLASTFLCRLCRSKPAGLRIYAAGPVWSACVDSRFSSQVTSTDAFVRYSFGRPVLSLRLPAGQQSRFTLTPMLTTVGDLLRDITTKDPGVLTAALLNRDGQRISSCTFMETVLNEDFQLVINGVTHNVRSLGQGSSHEHMLGPDDMKYVVRLLHSALDLPQRQHIKHTELLMRQEQLREQLQPLETVRVKMAQEAESRASILGWGGLAYLSLQGGFLGYLTWYVFAWDVMEPVTFFITCSTSMVFFAYYILTKQDLIYPSARDRQFLHFFHQKALKQKFNVRKYNELKEELAKVEGDLSSLRSSIRLQVDQPQPQRAA</sequence>
<evidence type="ECO:0000256" key="3">
    <source>
        <dbReference type="ARBA" id="ARBA00022448"/>
    </source>
</evidence>
<dbReference type="PANTHER" id="PTHR13462:SF6">
    <property type="entry name" value="CALCIUM UNIPORTER REGULATORY SUBUNIT MCUB, MITOCHONDRIAL"/>
    <property type="match status" value="1"/>
</dbReference>
<keyword evidence="10" id="KW-0107">Calcium channel</keyword>
<dbReference type="GO" id="GO:0005262">
    <property type="term" value="F:calcium channel activity"/>
    <property type="evidence" value="ECO:0007669"/>
    <property type="project" value="UniProtKB-UniRule"/>
</dbReference>
<evidence type="ECO:0000256" key="5">
    <source>
        <dbReference type="ARBA" id="ARBA00022692"/>
    </source>
</evidence>
<evidence type="ECO:0000259" key="11">
    <source>
        <dbReference type="Pfam" id="PF04678"/>
    </source>
</evidence>
<organism evidence="12 13">
    <name type="scientific">Zoarces viviparus</name>
    <name type="common">Viviparous eelpout</name>
    <name type="synonym">Blennius viviparus</name>
    <dbReference type="NCBI Taxonomy" id="48416"/>
    <lineage>
        <taxon>Eukaryota</taxon>
        <taxon>Metazoa</taxon>
        <taxon>Chordata</taxon>
        <taxon>Craniata</taxon>
        <taxon>Vertebrata</taxon>
        <taxon>Euteleostomi</taxon>
        <taxon>Actinopterygii</taxon>
        <taxon>Neopterygii</taxon>
        <taxon>Teleostei</taxon>
        <taxon>Neoteleostei</taxon>
        <taxon>Acanthomorphata</taxon>
        <taxon>Eupercaria</taxon>
        <taxon>Perciformes</taxon>
        <taxon>Cottioidei</taxon>
        <taxon>Zoarcales</taxon>
        <taxon>Zoarcidae</taxon>
        <taxon>Zoarcinae</taxon>
        <taxon>Zoarces</taxon>
    </lineage>
</organism>
<keyword evidence="10" id="KW-0496">Mitochondrion</keyword>
<keyword evidence="7 10" id="KW-1133">Transmembrane helix</keyword>
<keyword evidence="8 10" id="KW-0406">Ion transport</keyword>
<keyword evidence="10" id="KW-0407">Ion channel</keyword>
<accession>A0AAW1EQY1</accession>
<keyword evidence="10" id="KW-0999">Mitochondrion inner membrane</keyword>
<dbReference type="AlphaFoldDB" id="A0AAW1EQY1"/>
<dbReference type="Proteomes" id="UP001488805">
    <property type="component" value="Unassembled WGS sequence"/>
</dbReference>
<dbReference type="GO" id="GO:0036444">
    <property type="term" value="P:calcium import into the mitochondrion"/>
    <property type="evidence" value="ECO:0007669"/>
    <property type="project" value="TreeGrafter"/>
</dbReference>
<reference evidence="12 13" key="1">
    <citation type="journal article" date="2024" name="Genome Biol. Evol.">
        <title>Chromosome-level genome assembly of the viviparous eelpout Zoarces viviparus.</title>
        <authorList>
            <person name="Fuhrmann N."/>
            <person name="Brasseur M.V."/>
            <person name="Bakowski C.E."/>
            <person name="Podsiadlowski L."/>
            <person name="Prost S."/>
            <person name="Krehenwinkel H."/>
            <person name="Mayer C."/>
        </authorList>
    </citation>
    <scope>NUCLEOTIDE SEQUENCE [LARGE SCALE GENOMIC DNA]</scope>
    <source>
        <strain evidence="12">NO-MEL_2022_Ind0_liver</strain>
    </source>
</reference>
<dbReference type="GO" id="GO:1990246">
    <property type="term" value="C:uniplex complex"/>
    <property type="evidence" value="ECO:0007669"/>
    <property type="project" value="TreeGrafter"/>
</dbReference>
<evidence type="ECO:0000256" key="9">
    <source>
        <dbReference type="ARBA" id="ARBA00023136"/>
    </source>
</evidence>
<evidence type="ECO:0000256" key="7">
    <source>
        <dbReference type="ARBA" id="ARBA00022989"/>
    </source>
</evidence>
<gene>
    <name evidence="12" type="ORF">VZT92_017469</name>
</gene>
<keyword evidence="3 10" id="KW-0813">Transport</keyword>
<evidence type="ECO:0000256" key="10">
    <source>
        <dbReference type="RuleBase" id="RU367035"/>
    </source>
</evidence>
<evidence type="ECO:0000256" key="4">
    <source>
        <dbReference type="ARBA" id="ARBA00022568"/>
    </source>
</evidence>
<dbReference type="PANTHER" id="PTHR13462">
    <property type="entry name" value="CALCIUM UNIPORTER PROTEIN, MITOCHONDRIAL"/>
    <property type="match status" value="1"/>
</dbReference>
<dbReference type="GO" id="GO:0019855">
    <property type="term" value="F:calcium channel inhibitor activity"/>
    <property type="evidence" value="ECO:0007669"/>
    <property type="project" value="TreeGrafter"/>
</dbReference>
<comment type="caution">
    <text evidence="12">The sequence shown here is derived from an EMBL/GenBank/DDBJ whole genome shotgun (WGS) entry which is preliminary data.</text>
</comment>
<dbReference type="GO" id="GO:0051560">
    <property type="term" value="P:mitochondrial calcium ion homeostasis"/>
    <property type="evidence" value="ECO:0007669"/>
    <property type="project" value="UniProtKB-UniRule"/>
</dbReference>
<comment type="domain">
    <text evidence="10">The selectivity filter, in which calcium ions are arranged in single file, is composed of two acidic rings separated by one helical turn along the central axis of the channel pore.</text>
</comment>
<keyword evidence="6 10" id="KW-0106">Calcium</keyword>
<dbReference type="InterPro" id="IPR039055">
    <property type="entry name" value="MCU_fam"/>
</dbReference>
<comment type="subcellular location">
    <subcellularLocation>
        <location evidence="1">Membrane</location>
        <topology evidence="1">Multi-pass membrane protein</topology>
    </subcellularLocation>
    <subcellularLocation>
        <location evidence="10">Mitochondrion inner membrane</location>
        <topology evidence="10">Multi-pass membrane protein</topology>
    </subcellularLocation>
</comment>
<keyword evidence="4 10" id="KW-0109">Calcium transport</keyword>
<feature type="transmembrane region" description="Helical" evidence="10">
    <location>
        <begin position="201"/>
        <end position="227"/>
    </location>
</feature>
<feature type="transmembrane region" description="Helical" evidence="10">
    <location>
        <begin position="233"/>
        <end position="251"/>
    </location>
</feature>
<evidence type="ECO:0000313" key="13">
    <source>
        <dbReference type="Proteomes" id="UP001488805"/>
    </source>
</evidence>
<protein>
    <recommendedName>
        <fullName evidence="10">Calcium uniporter protein</fullName>
    </recommendedName>
</protein>
<feature type="domain" description="Calcium uniporter protein C-terminal" evidence="11">
    <location>
        <begin position="87"/>
        <end position="287"/>
    </location>
</feature>
<proteinExistence type="inferred from homology"/>
<evidence type="ECO:0000256" key="1">
    <source>
        <dbReference type="ARBA" id="ARBA00004141"/>
    </source>
</evidence>
<keyword evidence="9 10" id="KW-0472">Membrane</keyword>